<evidence type="ECO:0000313" key="4">
    <source>
        <dbReference type="Proteomes" id="UP001295794"/>
    </source>
</evidence>
<protein>
    <submittedName>
        <fullName evidence="2">Uncharacterized protein</fullName>
    </submittedName>
</protein>
<name>A0AAD2HC52_9AGAR</name>
<dbReference type="Proteomes" id="UP001295794">
    <property type="component" value="Unassembled WGS sequence"/>
</dbReference>
<gene>
    <name evidence="2" type="ORF">MYCIT1_LOCUS17636</name>
    <name evidence="3" type="ORF">MYCIT1_LOCUS18732</name>
</gene>
<keyword evidence="4" id="KW-1185">Reference proteome</keyword>
<sequence>FVFTQRRRNLAVQPRRRVQSADHRNSTRRLGFGILGESEWEGPSAGWARACSVHGRLNSRTHQSLRSRMEECDILVYHPGEVADEAVSNRRYFTHRWPTRPGSASREEGYSEGGEAPLTSCSKPYLVSDASRPQTPSK</sequence>
<feature type="non-terminal residue" evidence="2">
    <location>
        <position position="1"/>
    </location>
</feature>
<evidence type="ECO:0000256" key="1">
    <source>
        <dbReference type="SAM" id="MobiDB-lite"/>
    </source>
</evidence>
<proteinExistence type="predicted"/>
<dbReference type="AlphaFoldDB" id="A0AAD2HC52"/>
<dbReference type="EMBL" id="CAVNYO010000187">
    <property type="protein sequence ID" value="CAK5272814.1"/>
    <property type="molecule type" value="Genomic_DNA"/>
</dbReference>
<feature type="region of interest" description="Disordered" evidence="1">
    <location>
        <begin position="95"/>
        <end position="138"/>
    </location>
</feature>
<accession>A0AAD2HC52</accession>
<comment type="caution">
    <text evidence="2">The sequence shown here is derived from an EMBL/GenBank/DDBJ whole genome shotgun (WGS) entry which is preliminary data.</text>
</comment>
<reference evidence="2" key="1">
    <citation type="submission" date="2023-11" db="EMBL/GenBank/DDBJ databases">
        <authorList>
            <person name="De Vega J J."/>
            <person name="De Vega J J."/>
        </authorList>
    </citation>
    <scope>NUCLEOTIDE SEQUENCE</scope>
</reference>
<evidence type="ECO:0000313" key="3">
    <source>
        <dbReference type="EMBL" id="CAK5272814.1"/>
    </source>
</evidence>
<dbReference type="EMBL" id="CAVNYO010000181">
    <property type="protein sequence ID" value="CAK5272089.1"/>
    <property type="molecule type" value="Genomic_DNA"/>
</dbReference>
<organism evidence="2 4">
    <name type="scientific">Mycena citricolor</name>
    <dbReference type="NCBI Taxonomy" id="2018698"/>
    <lineage>
        <taxon>Eukaryota</taxon>
        <taxon>Fungi</taxon>
        <taxon>Dikarya</taxon>
        <taxon>Basidiomycota</taxon>
        <taxon>Agaricomycotina</taxon>
        <taxon>Agaricomycetes</taxon>
        <taxon>Agaricomycetidae</taxon>
        <taxon>Agaricales</taxon>
        <taxon>Marasmiineae</taxon>
        <taxon>Mycenaceae</taxon>
        <taxon>Mycena</taxon>
    </lineage>
</organism>
<evidence type="ECO:0000313" key="2">
    <source>
        <dbReference type="EMBL" id="CAK5272089.1"/>
    </source>
</evidence>